<protein>
    <submittedName>
        <fullName evidence="2">Uncharacterized protein</fullName>
    </submittedName>
</protein>
<dbReference type="EMBL" id="LBOV01000003">
    <property type="protein sequence ID" value="KKP44394.1"/>
    <property type="molecule type" value="Genomic_DNA"/>
</dbReference>
<keyword evidence="1" id="KW-0812">Transmembrane</keyword>
<evidence type="ECO:0000313" key="3">
    <source>
        <dbReference type="Proteomes" id="UP000034302"/>
    </source>
</evidence>
<accession>A0A0F9ZJW6</accession>
<organism evidence="2 3">
    <name type="scientific">candidate division WS6 bacterium GW2011_GWC1_33_20</name>
    <dbReference type="NCBI Taxonomy" id="1619089"/>
    <lineage>
        <taxon>Bacteria</taxon>
        <taxon>Candidatus Dojkabacteria</taxon>
    </lineage>
</organism>
<dbReference type="Proteomes" id="UP000034302">
    <property type="component" value="Unassembled WGS sequence"/>
</dbReference>
<keyword evidence="1" id="KW-1133">Transmembrane helix</keyword>
<feature type="transmembrane region" description="Helical" evidence="1">
    <location>
        <begin position="12"/>
        <end position="36"/>
    </location>
</feature>
<evidence type="ECO:0000313" key="2">
    <source>
        <dbReference type="EMBL" id="KKP44394.1"/>
    </source>
</evidence>
<sequence>MKNILKKMKKYEGLGFVEALIALMVSGIVAVVLMSISASSIQELMRVDMQDLMAQYAVSTSVHIQKLAIEEANENADDNNFLTLTQGKCYPFNTDEEESIRFTEDAGSRNEYKDSSLVKNDPDFFRIMCVEYRDITDSRKMLVKIIVGSNKFDGLATTDRDIKDYEYFAVINI</sequence>
<keyword evidence="1" id="KW-0472">Membrane</keyword>
<dbReference type="AlphaFoldDB" id="A0A0F9ZJW6"/>
<name>A0A0F9ZJW6_9BACT</name>
<gene>
    <name evidence="2" type="ORF">UR34_C0003G0020</name>
</gene>
<evidence type="ECO:0000256" key="1">
    <source>
        <dbReference type="SAM" id="Phobius"/>
    </source>
</evidence>
<proteinExistence type="predicted"/>
<reference evidence="2 3" key="1">
    <citation type="journal article" date="2015" name="Nature">
        <title>rRNA introns, odd ribosomes, and small enigmatic genomes across a large radiation of phyla.</title>
        <authorList>
            <person name="Brown C.T."/>
            <person name="Hug L.A."/>
            <person name="Thomas B.C."/>
            <person name="Sharon I."/>
            <person name="Castelle C.J."/>
            <person name="Singh A."/>
            <person name="Wilkins M.J."/>
            <person name="Williams K.H."/>
            <person name="Banfield J.F."/>
        </authorList>
    </citation>
    <scope>NUCLEOTIDE SEQUENCE [LARGE SCALE GENOMIC DNA]</scope>
</reference>
<comment type="caution">
    <text evidence="2">The sequence shown here is derived from an EMBL/GenBank/DDBJ whole genome shotgun (WGS) entry which is preliminary data.</text>
</comment>